<accession>A0A2Z6PA80</accession>
<feature type="domain" description="Transposase (putative) gypsy type" evidence="3">
    <location>
        <begin position="49"/>
        <end position="108"/>
    </location>
</feature>
<evidence type="ECO:0000256" key="1">
    <source>
        <dbReference type="SAM" id="Coils"/>
    </source>
</evidence>
<protein>
    <recommendedName>
        <fullName evidence="3">Transposase (putative) gypsy type domain-containing protein</fullName>
    </recommendedName>
</protein>
<dbReference type="Pfam" id="PF04195">
    <property type="entry name" value="Transposase_28"/>
    <property type="match status" value="1"/>
</dbReference>
<evidence type="ECO:0000256" key="2">
    <source>
        <dbReference type="SAM" id="MobiDB-lite"/>
    </source>
</evidence>
<feature type="region of interest" description="Disordered" evidence="2">
    <location>
        <begin position="287"/>
        <end position="319"/>
    </location>
</feature>
<feature type="coiled-coil region" evidence="1">
    <location>
        <begin position="453"/>
        <end position="487"/>
    </location>
</feature>
<dbReference type="OrthoDB" id="1733729at2759"/>
<reference evidence="5" key="1">
    <citation type="journal article" date="2017" name="Front. Plant Sci.">
        <title>Climate Clever Clovers: New Paradigm to Reduce the Environmental Footprint of Ruminants by Breeding Low Methanogenic Forages Utilizing Haplotype Variation.</title>
        <authorList>
            <person name="Kaur P."/>
            <person name="Appels R."/>
            <person name="Bayer P.E."/>
            <person name="Keeble-Gagnere G."/>
            <person name="Wang J."/>
            <person name="Hirakawa H."/>
            <person name="Shirasawa K."/>
            <person name="Vercoe P."/>
            <person name="Stefanova K."/>
            <person name="Durmic Z."/>
            <person name="Nichols P."/>
            <person name="Revell C."/>
            <person name="Isobe S.N."/>
            <person name="Edwards D."/>
            <person name="Erskine W."/>
        </authorList>
    </citation>
    <scope>NUCLEOTIDE SEQUENCE [LARGE SCALE GENOMIC DNA]</scope>
    <source>
        <strain evidence="5">cv. Daliak</strain>
    </source>
</reference>
<evidence type="ECO:0000259" key="3">
    <source>
        <dbReference type="Pfam" id="PF04195"/>
    </source>
</evidence>
<organism evidence="4 5">
    <name type="scientific">Trifolium subterraneum</name>
    <name type="common">Subterranean clover</name>
    <dbReference type="NCBI Taxonomy" id="3900"/>
    <lineage>
        <taxon>Eukaryota</taxon>
        <taxon>Viridiplantae</taxon>
        <taxon>Streptophyta</taxon>
        <taxon>Embryophyta</taxon>
        <taxon>Tracheophyta</taxon>
        <taxon>Spermatophyta</taxon>
        <taxon>Magnoliopsida</taxon>
        <taxon>eudicotyledons</taxon>
        <taxon>Gunneridae</taxon>
        <taxon>Pentapetalae</taxon>
        <taxon>rosids</taxon>
        <taxon>fabids</taxon>
        <taxon>Fabales</taxon>
        <taxon>Fabaceae</taxon>
        <taxon>Papilionoideae</taxon>
        <taxon>50 kb inversion clade</taxon>
        <taxon>NPAAA clade</taxon>
        <taxon>Hologalegina</taxon>
        <taxon>IRL clade</taxon>
        <taxon>Trifolieae</taxon>
        <taxon>Trifolium</taxon>
    </lineage>
</organism>
<name>A0A2Z6PA80_TRISU</name>
<dbReference type="PANTHER" id="PTHR31099">
    <property type="entry name" value="OS06G0165300 PROTEIN"/>
    <property type="match status" value="1"/>
</dbReference>
<gene>
    <name evidence="4" type="ORF">TSUD_272090</name>
</gene>
<sequence>MADEGVQRKIPVEDNIDWVADDPRTTPSKFEFEENFPEDLFTDIEFPIAFEHRGLRLPLTDLEVAIFNHLELCPSQLHPNSLAFIRAFEIVAAHLQLAPTITLFFYLFGSQRSRPRGNVTDKCGWVSLKQHKKFFDIFEESLRGFKDKWFVVRPITSEGWKNIIVRGPKLDDEGKVVLGPDGKPIEVDCERFPFCWSTKHYAREAKSFTFKKGALSKEELADLKALEDFVEEFPPSLWEDREGNPICDEEGYQLSSKKYINTKALLKCATRTEAEDLTLRKLQAEKKRREVGGTSSSTFNASAQSSPSKSIDLTGERGAPEVVPVERRPPKIARMDAGGSSVVGGHKLVSGRPAEEFVIPTAMGHDCLLDGKTSMKISDADQTILASMGPESIRNVVAESSVAVFKLLEVATFLNERECKYLQERDEARAHAKGFGERLTIVEKDLCSKTKALKESQAKVTQLEKDLQDAKEEEGRLKEKVGELEEKVSSMTLTPTTDEEERKVDPTGTYANFSRAGLIAKIYEVGDLQLEVASSSFRNALAQLQILNPGVQLITEGMDEMKEVWDGQIASPPLDEDEA</sequence>
<keyword evidence="5" id="KW-1185">Reference proteome</keyword>
<feature type="compositionally biased region" description="Low complexity" evidence="2">
    <location>
        <begin position="294"/>
        <end position="308"/>
    </location>
</feature>
<dbReference type="PANTHER" id="PTHR31099:SF49">
    <property type="entry name" value="MYOSIN HEAVY CHAIN-LIKE PROTEIN"/>
    <property type="match status" value="1"/>
</dbReference>
<keyword evidence="1" id="KW-0175">Coiled coil</keyword>
<proteinExistence type="predicted"/>
<evidence type="ECO:0000313" key="4">
    <source>
        <dbReference type="EMBL" id="GAU46570.1"/>
    </source>
</evidence>
<dbReference type="EMBL" id="DF974227">
    <property type="protein sequence ID" value="GAU46570.1"/>
    <property type="molecule type" value="Genomic_DNA"/>
</dbReference>
<evidence type="ECO:0000313" key="5">
    <source>
        <dbReference type="Proteomes" id="UP000242715"/>
    </source>
</evidence>
<dbReference type="AlphaFoldDB" id="A0A2Z6PA80"/>
<dbReference type="InterPro" id="IPR007321">
    <property type="entry name" value="Transposase_28"/>
</dbReference>
<dbReference type="Proteomes" id="UP000242715">
    <property type="component" value="Unassembled WGS sequence"/>
</dbReference>